<feature type="non-terminal residue" evidence="1">
    <location>
        <position position="1"/>
    </location>
</feature>
<protein>
    <submittedName>
        <fullName evidence="1">Uncharacterized protein</fullName>
    </submittedName>
</protein>
<organism evidence="1">
    <name type="scientific">marine sediment metagenome</name>
    <dbReference type="NCBI Taxonomy" id="412755"/>
    <lineage>
        <taxon>unclassified sequences</taxon>
        <taxon>metagenomes</taxon>
        <taxon>ecological metagenomes</taxon>
    </lineage>
</organism>
<dbReference type="EMBL" id="BARW01038127">
    <property type="protein sequence ID" value="GAJ20649.1"/>
    <property type="molecule type" value="Genomic_DNA"/>
</dbReference>
<name>X1UT52_9ZZZZ</name>
<dbReference type="AlphaFoldDB" id="X1UT52"/>
<proteinExistence type="predicted"/>
<gene>
    <name evidence="1" type="ORF">S12H4_58628</name>
</gene>
<reference evidence="1" key="1">
    <citation type="journal article" date="2014" name="Front. Microbiol.">
        <title>High frequency of phylogenetically diverse reductive dehalogenase-homologous genes in deep subseafloor sedimentary metagenomes.</title>
        <authorList>
            <person name="Kawai M."/>
            <person name="Futagami T."/>
            <person name="Toyoda A."/>
            <person name="Takaki Y."/>
            <person name="Nishi S."/>
            <person name="Hori S."/>
            <person name="Arai W."/>
            <person name="Tsubouchi T."/>
            <person name="Morono Y."/>
            <person name="Uchiyama I."/>
            <person name="Ito T."/>
            <person name="Fujiyama A."/>
            <person name="Inagaki F."/>
            <person name="Takami H."/>
        </authorList>
    </citation>
    <scope>NUCLEOTIDE SEQUENCE</scope>
    <source>
        <strain evidence="1">Expedition CK06-06</strain>
    </source>
</reference>
<accession>X1UT52</accession>
<evidence type="ECO:0000313" key="1">
    <source>
        <dbReference type="EMBL" id="GAJ20649.1"/>
    </source>
</evidence>
<sequence>NQIKQYYLDATLLNVQTKSGVYQNQLIQAMPHEENTEQYNTLVLAITTKEVLFALTEFEYSAADPLQSSTVNRGAQQGTTVNTNTSYGAQLLDNIRGAA</sequence>
<comment type="caution">
    <text evidence="1">The sequence shown here is derived from an EMBL/GenBank/DDBJ whole genome shotgun (WGS) entry which is preliminary data.</text>
</comment>